<reference evidence="2" key="1">
    <citation type="submission" date="2022-12" db="EMBL/GenBank/DDBJ databases">
        <title>Draft genome assemblies for two species of Escallonia (Escalloniales).</title>
        <authorList>
            <person name="Chanderbali A."/>
            <person name="Dervinis C."/>
            <person name="Anghel I."/>
            <person name="Soltis D."/>
            <person name="Soltis P."/>
            <person name="Zapata F."/>
        </authorList>
    </citation>
    <scope>NUCLEOTIDE SEQUENCE</scope>
    <source>
        <strain evidence="2">UCBG92.1500</strain>
        <tissue evidence="2">Leaf</tissue>
    </source>
</reference>
<dbReference type="InterPro" id="IPR012438">
    <property type="entry name" value="DUF1639"/>
</dbReference>
<dbReference type="AlphaFoldDB" id="A0AA88R038"/>
<name>A0AA88R038_9ASTE</name>
<gene>
    <name evidence="2" type="ORF">RJ640_009584</name>
</gene>
<dbReference type="Proteomes" id="UP001187471">
    <property type="component" value="Unassembled WGS sequence"/>
</dbReference>
<proteinExistence type="predicted"/>
<feature type="region of interest" description="Disordered" evidence="1">
    <location>
        <begin position="1"/>
        <end position="31"/>
    </location>
</feature>
<evidence type="ECO:0000256" key="1">
    <source>
        <dbReference type="SAM" id="MobiDB-lite"/>
    </source>
</evidence>
<evidence type="ECO:0000313" key="3">
    <source>
        <dbReference type="Proteomes" id="UP001187471"/>
    </source>
</evidence>
<sequence>MWRDSVVANFETRTKPQNKRTPNGEEKKGKRRTFAIALTREEIEEEVFAMTGARPSRRPKKRPRTVQRQIGFYEFLLWSMQQYYGIKSAATGMKLHKAY</sequence>
<accession>A0AA88R038</accession>
<organism evidence="2 3">
    <name type="scientific">Escallonia rubra</name>
    <dbReference type="NCBI Taxonomy" id="112253"/>
    <lineage>
        <taxon>Eukaryota</taxon>
        <taxon>Viridiplantae</taxon>
        <taxon>Streptophyta</taxon>
        <taxon>Embryophyta</taxon>
        <taxon>Tracheophyta</taxon>
        <taxon>Spermatophyta</taxon>
        <taxon>Magnoliopsida</taxon>
        <taxon>eudicotyledons</taxon>
        <taxon>Gunneridae</taxon>
        <taxon>Pentapetalae</taxon>
        <taxon>asterids</taxon>
        <taxon>campanulids</taxon>
        <taxon>Escalloniales</taxon>
        <taxon>Escalloniaceae</taxon>
        <taxon>Escallonia</taxon>
    </lineage>
</organism>
<evidence type="ECO:0000313" key="2">
    <source>
        <dbReference type="EMBL" id="KAK2973161.1"/>
    </source>
</evidence>
<dbReference type="PANTHER" id="PTHR33130:SF43">
    <property type="entry name" value="OS01G0688600 PROTEIN"/>
    <property type="match status" value="1"/>
</dbReference>
<comment type="caution">
    <text evidence="2">The sequence shown here is derived from an EMBL/GenBank/DDBJ whole genome shotgun (WGS) entry which is preliminary data.</text>
</comment>
<protein>
    <submittedName>
        <fullName evidence="2">Uncharacterized protein</fullName>
    </submittedName>
</protein>
<dbReference type="EMBL" id="JAVXUO010002442">
    <property type="protein sequence ID" value="KAK2973161.1"/>
    <property type="molecule type" value="Genomic_DNA"/>
</dbReference>
<dbReference type="Pfam" id="PF07797">
    <property type="entry name" value="DUF1639"/>
    <property type="match status" value="1"/>
</dbReference>
<dbReference type="PANTHER" id="PTHR33130">
    <property type="entry name" value="PUTATIVE (DUF1639)-RELATED"/>
    <property type="match status" value="1"/>
</dbReference>
<keyword evidence="3" id="KW-1185">Reference proteome</keyword>